<proteinExistence type="predicted"/>
<dbReference type="Proteomes" id="UP000632125">
    <property type="component" value="Unassembled WGS sequence"/>
</dbReference>
<dbReference type="SUPFAM" id="SSF56059">
    <property type="entry name" value="Glutathione synthetase ATP-binding domain-like"/>
    <property type="match status" value="1"/>
</dbReference>
<evidence type="ECO:0000313" key="8">
    <source>
        <dbReference type="Proteomes" id="UP000632125"/>
    </source>
</evidence>
<keyword evidence="5" id="KW-0460">Magnesium</keyword>
<keyword evidence="4" id="KW-0067">ATP-binding</keyword>
<evidence type="ECO:0000256" key="4">
    <source>
        <dbReference type="ARBA" id="ARBA00022840"/>
    </source>
</evidence>
<sequence length="436" mass="48512">MQRVIPLPIPHDELFQGELARRIPYHRMYGKQYCLPSVARYSGAEYEELRSASEQIDRIYRKALRFAQRHLPDAFLTGQLGVHPSLLPAARAEIPHHGISRQDWIVTERGLKCIENNTDTPTGIPETAFLGNEVVGRHTALRSASEGMRPAMKQAFGELIAHYRSAGLTGTIGCACYDWHSEDQCNTEYVLDVIRELGYPAVFVPLDRLEIVKGVGLFGGGERIDILYRLYPLEYLIHDEDPGTGFPVGEALMELALLGKVGLINPAQSVITQSKGFMALIWALFERNDLSADVLGHPLFSDDELAAIRTYLLPTYYENTVFAGEGIPYVAKSYWGREGKGTTLYGADGEAEGEEWGRPEDKDADEIKRYYGSQPRIYQQRIAMEETDVHTEDGPYRGCLLTGAYVIGGRFAGLLPRVGGKITGDLAYFCPAAVTE</sequence>
<evidence type="ECO:0000256" key="1">
    <source>
        <dbReference type="ARBA" id="ARBA00022598"/>
    </source>
</evidence>
<gene>
    <name evidence="7" type="ORF">IDH41_02915</name>
</gene>
<evidence type="ECO:0000256" key="2">
    <source>
        <dbReference type="ARBA" id="ARBA00022723"/>
    </source>
</evidence>
<keyword evidence="1" id="KW-0436">Ligase</keyword>
<dbReference type="Gene3D" id="3.30.1490.330">
    <property type="match status" value="1"/>
</dbReference>
<dbReference type="Pfam" id="PF03738">
    <property type="entry name" value="GSP_synth"/>
    <property type="match status" value="1"/>
</dbReference>
<evidence type="ECO:0000259" key="6">
    <source>
        <dbReference type="Pfam" id="PF03738"/>
    </source>
</evidence>
<keyword evidence="3" id="KW-0547">Nucleotide-binding</keyword>
<dbReference type="SUPFAM" id="SSF52440">
    <property type="entry name" value="PreATP-grasp domain"/>
    <property type="match status" value="1"/>
</dbReference>
<keyword evidence="8" id="KW-1185">Reference proteome</keyword>
<dbReference type="EMBL" id="JACXIY010000002">
    <property type="protein sequence ID" value="MBD2867513.1"/>
    <property type="molecule type" value="Genomic_DNA"/>
</dbReference>
<comment type="caution">
    <text evidence="7">The sequence shown here is derived from an EMBL/GenBank/DDBJ whole genome shotgun (WGS) entry which is preliminary data.</text>
</comment>
<dbReference type="GO" id="GO:0016874">
    <property type="term" value="F:ligase activity"/>
    <property type="evidence" value="ECO:0007669"/>
    <property type="project" value="UniProtKB-KW"/>
</dbReference>
<keyword evidence="2" id="KW-0479">Metal-binding</keyword>
<name>A0A927H4I3_9BACL</name>
<dbReference type="InterPro" id="IPR005494">
    <property type="entry name" value="GSPS_pre-ATP-grasp-like_dom"/>
</dbReference>
<organism evidence="7 8">
    <name type="scientific">Paenibacillus arenilitoris</name>
    <dbReference type="NCBI Taxonomy" id="2772299"/>
    <lineage>
        <taxon>Bacteria</taxon>
        <taxon>Bacillati</taxon>
        <taxon>Bacillota</taxon>
        <taxon>Bacilli</taxon>
        <taxon>Bacillales</taxon>
        <taxon>Paenibacillaceae</taxon>
        <taxon>Paenibacillus</taxon>
    </lineage>
</organism>
<dbReference type="RefSeq" id="WP_190858106.1">
    <property type="nucleotide sequence ID" value="NZ_JACXIY010000002.1"/>
</dbReference>
<accession>A0A927H4I3</accession>
<feature type="domain" description="Glutathionylspermidine synthase pre-ATP-grasp-like" evidence="6">
    <location>
        <begin position="25"/>
        <end position="433"/>
    </location>
</feature>
<dbReference type="GO" id="GO:0046872">
    <property type="term" value="F:metal ion binding"/>
    <property type="evidence" value="ECO:0007669"/>
    <property type="project" value="UniProtKB-KW"/>
</dbReference>
<evidence type="ECO:0000256" key="5">
    <source>
        <dbReference type="ARBA" id="ARBA00022842"/>
    </source>
</evidence>
<dbReference type="GO" id="GO:0005524">
    <property type="term" value="F:ATP binding"/>
    <property type="evidence" value="ECO:0007669"/>
    <property type="project" value="UniProtKB-KW"/>
</dbReference>
<evidence type="ECO:0000313" key="7">
    <source>
        <dbReference type="EMBL" id="MBD2867513.1"/>
    </source>
</evidence>
<dbReference type="InterPro" id="IPR016185">
    <property type="entry name" value="PreATP-grasp_dom_sf"/>
</dbReference>
<dbReference type="AlphaFoldDB" id="A0A927H4I3"/>
<protein>
    <submittedName>
        <fullName evidence="7">Glutathionylspermidine synthase family protein</fullName>
    </submittedName>
</protein>
<evidence type="ECO:0000256" key="3">
    <source>
        <dbReference type="ARBA" id="ARBA00022741"/>
    </source>
</evidence>
<reference evidence="7" key="1">
    <citation type="submission" date="2020-09" db="EMBL/GenBank/DDBJ databases">
        <title>A novel bacterium of genus Paenibacillus, isolated from South China Sea.</title>
        <authorList>
            <person name="Huang H."/>
            <person name="Mo K."/>
            <person name="Hu Y."/>
        </authorList>
    </citation>
    <scope>NUCLEOTIDE SEQUENCE</scope>
    <source>
        <strain evidence="7">IB182493</strain>
    </source>
</reference>